<proteinExistence type="predicted"/>
<dbReference type="Proteomes" id="UP001642484">
    <property type="component" value="Unassembled WGS sequence"/>
</dbReference>
<dbReference type="InterPro" id="IPR036770">
    <property type="entry name" value="Ankyrin_rpt-contain_sf"/>
</dbReference>
<dbReference type="Gene3D" id="1.25.40.20">
    <property type="entry name" value="Ankyrin repeat-containing domain"/>
    <property type="match status" value="1"/>
</dbReference>
<protein>
    <submittedName>
        <fullName evidence="4">Uncharacterized protein</fullName>
    </submittedName>
</protein>
<keyword evidence="5" id="KW-1185">Reference proteome</keyword>
<dbReference type="PANTHER" id="PTHR24161">
    <property type="entry name" value="ANK_REP_REGION DOMAIN-CONTAINING PROTEIN-RELATED"/>
    <property type="match status" value="1"/>
</dbReference>
<sequence length="256" mass="28558">MRPVAWQMRVARRIGPLRMLWSMRRISPSWTPTNSMLLYTGRLGMAKKSWWRSSSGAEHRSGSRTLRGSRRCTWRCGTGSCRPWQPCGDMTEILPWSLTARVAHHSTMQLTAVTFMSWNGCAPVGAMPGRRYLQGAGVNSRDAYELTPLHCAVMAGKQQTVQLLLRRSADALSVDTKGRLPLHWAALHGRGALPASVHSEGSLGGLVALRSKDSGGRLPRELVQRWDVATRLQLVALEAWCTWQETAGRWRHLPAP</sequence>
<keyword evidence="2 3" id="KW-0040">ANK repeat</keyword>
<dbReference type="PROSITE" id="PS50297">
    <property type="entry name" value="ANK_REP_REGION"/>
    <property type="match status" value="1"/>
</dbReference>
<evidence type="ECO:0000256" key="1">
    <source>
        <dbReference type="ARBA" id="ARBA00022737"/>
    </source>
</evidence>
<comment type="caution">
    <text evidence="4">The sequence shown here is derived from an EMBL/GenBank/DDBJ whole genome shotgun (WGS) entry which is preliminary data.</text>
</comment>
<keyword evidence="1" id="KW-0677">Repeat</keyword>
<dbReference type="InterPro" id="IPR002110">
    <property type="entry name" value="Ankyrin_rpt"/>
</dbReference>
<evidence type="ECO:0000256" key="2">
    <source>
        <dbReference type="ARBA" id="ARBA00023043"/>
    </source>
</evidence>
<dbReference type="Pfam" id="PF12796">
    <property type="entry name" value="Ank_2"/>
    <property type="match status" value="1"/>
</dbReference>
<organism evidence="4 5">
    <name type="scientific">Durusdinium trenchii</name>
    <dbReference type="NCBI Taxonomy" id="1381693"/>
    <lineage>
        <taxon>Eukaryota</taxon>
        <taxon>Sar</taxon>
        <taxon>Alveolata</taxon>
        <taxon>Dinophyceae</taxon>
        <taxon>Suessiales</taxon>
        <taxon>Symbiodiniaceae</taxon>
        <taxon>Durusdinium</taxon>
    </lineage>
</organism>
<feature type="repeat" description="ANK" evidence="3">
    <location>
        <begin position="144"/>
        <end position="176"/>
    </location>
</feature>
<reference evidence="4 5" key="1">
    <citation type="submission" date="2024-02" db="EMBL/GenBank/DDBJ databases">
        <authorList>
            <person name="Chen Y."/>
            <person name="Shah S."/>
            <person name="Dougan E. K."/>
            <person name="Thang M."/>
            <person name="Chan C."/>
        </authorList>
    </citation>
    <scope>NUCLEOTIDE SEQUENCE [LARGE SCALE GENOMIC DNA]</scope>
</reference>
<evidence type="ECO:0000313" key="4">
    <source>
        <dbReference type="EMBL" id="CAK9089614.1"/>
    </source>
</evidence>
<evidence type="ECO:0000313" key="5">
    <source>
        <dbReference type="Proteomes" id="UP001642484"/>
    </source>
</evidence>
<gene>
    <name evidence="4" type="ORF">CCMP2556_LOCUS43118</name>
</gene>
<dbReference type="PANTHER" id="PTHR24161:SF85">
    <property type="entry name" value="PALMITOYLTRANSFERASE HIP14"/>
    <property type="match status" value="1"/>
</dbReference>
<name>A0ABP0QNU2_9DINO</name>
<dbReference type="PROSITE" id="PS50088">
    <property type="entry name" value="ANK_REPEAT"/>
    <property type="match status" value="1"/>
</dbReference>
<dbReference type="SUPFAM" id="SSF48403">
    <property type="entry name" value="Ankyrin repeat"/>
    <property type="match status" value="1"/>
</dbReference>
<evidence type="ECO:0000256" key="3">
    <source>
        <dbReference type="PROSITE-ProRule" id="PRU00023"/>
    </source>
</evidence>
<accession>A0ABP0QNU2</accession>
<dbReference type="EMBL" id="CAXAMN010024740">
    <property type="protein sequence ID" value="CAK9089614.1"/>
    <property type="molecule type" value="Genomic_DNA"/>
</dbReference>